<accession>A0A9P4K0W7</accession>
<reference evidence="2" key="1">
    <citation type="journal article" date="2020" name="Stud. Mycol.">
        <title>101 Dothideomycetes genomes: A test case for predicting lifestyles and emergence of pathogens.</title>
        <authorList>
            <person name="Haridas S."/>
            <person name="Albert R."/>
            <person name="Binder M."/>
            <person name="Bloem J."/>
            <person name="LaButti K."/>
            <person name="Salamov A."/>
            <person name="Andreopoulos B."/>
            <person name="Baker S."/>
            <person name="Barry K."/>
            <person name="Bills G."/>
            <person name="Bluhm B."/>
            <person name="Cannon C."/>
            <person name="Castanera R."/>
            <person name="Culley D."/>
            <person name="Daum C."/>
            <person name="Ezra D."/>
            <person name="Gonzalez J."/>
            <person name="Henrissat B."/>
            <person name="Kuo A."/>
            <person name="Liang C."/>
            <person name="Lipzen A."/>
            <person name="Lutzoni F."/>
            <person name="Magnuson J."/>
            <person name="Mondo S."/>
            <person name="Nolan M."/>
            <person name="Ohm R."/>
            <person name="Pangilinan J."/>
            <person name="Park H.-J."/>
            <person name="Ramirez L."/>
            <person name="Alfaro M."/>
            <person name="Sun H."/>
            <person name="Tritt A."/>
            <person name="Yoshinaga Y."/>
            <person name="Zwiers L.-H."/>
            <person name="Turgeon B."/>
            <person name="Goodwin S."/>
            <person name="Spatafora J."/>
            <person name="Crous P."/>
            <person name="Grigoriev I."/>
        </authorList>
    </citation>
    <scope>NUCLEOTIDE SEQUENCE [LARGE SCALE GENOMIC DNA]</scope>
    <source>
        <strain evidence="2">CBS 304.66</strain>
    </source>
</reference>
<organism evidence="1 2">
    <name type="scientific">Lojkania enalia</name>
    <dbReference type="NCBI Taxonomy" id="147567"/>
    <lineage>
        <taxon>Eukaryota</taxon>
        <taxon>Fungi</taxon>
        <taxon>Dikarya</taxon>
        <taxon>Ascomycota</taxon>
        <taxon>Pezizomycotina</taxon>
        <taxon>Dothideomycetes</taxon>
        <taxon>Pleosporomycetidae</taxon>
        <taxon>Pleosporales</taxon>
        <taxon>Pleosporales incertae sedis</taxon>
        <taxon>Lojkania</taxon>
    </lineage>
</organism>
<gene>
    <name evidence="1" type="ORF">CC78DRAFT_477797</name>
</gene>
<evidence type="ECO:0000313" key="1">
    <source>
        <dbReference type="EMBL" id="KAF2258648.1"/>
    </source>
</evidence>
<keyword evidence="2" id="KW-1185">Reference proteome</keyword>
<sequence>FRVVEVDFKGTLNFILLASRIMKREESGASIVITINAATYMPEDSIPVYCTIKGVISDLRLQIYSSIDFRLISASIAVAGIALSANISGMLSQHLDDLVIAHNLFVSTSR</sequence>
<dbReference type="AlphaFoldDB" id="A0A9P4K0W7"/>
<protein>
    <submittedName>
        <fullName evidence="1">Uncharacterized protein</fullName>
    </submittedName>
</protein>
<feature type="non-terminal residue" evidence="1">
    <location>
        <position position="1"/>
    </location>
</feature>
<dbReference type="EMBL" id="ML986744">
    <property type="protein sequence ID" value="KAF2258648.1"/>
    <property type="molecule type" value="Genomic_DNA"/>
</dbReference>
<dbReference type="Proteomes" id="UP000800093">
    <property type="component" value="Unassembled WGS sequence"/>
</dbReference>
<evidence type="ECO:0000313" key="2">
    <source>
        <dbReference type="Proteomes" id="UP000800093"/>
    </source>
</evidence>
<dbReference type="OrthoDB" id="37659at2759"/>
<proteinExistence type="predicted"/>
<comment type="caution">
    <text evidence="1">The sequence shown here is derived from an EMBL/GenBank/DDBJ whole genome shotgun (WGS) entry which is preliminary data.</text>
</comment>
<name>A0A9P4K0W7_9PLEO</name>